<reference evidence="1" key="1">
    <citation type="journal article" date="2014" name="Front. Microbiol.">
        <title>High frequency of phylogenetically diverse reductive dehalogenase-homologous genes in deep subseafloor sedimentary metagenomes.</title>
        <authorList>
            <person name="Kawai M."/>
            <person name="Futagami T."/>
            <person name="Toyoda A."/>
            <person name="Takaki Y."/>
            <person name="Nishi S."/>
            <person name="Hori S."/>
            <person name="Arai W."/>
            <person name="Tsubouchi T."/>
            <person name="Morono Y."/>
            <person name="Uchiyama I."/>
            <person name="Ito T."/>
            <person name="Fujiyama A."/>
            <person name="Inagaki F."/>
            <person name="Takami H."/>
        </authorList>
    </citation>
    <scope>NUCLEOTIDE SEQUENCE</scope>
    <source>
        <strain evidence="1">Expedition CK06-06</strain>
    </source>
</reference>
<accession>X1CLY9</accession>
<organism evidence="1">
    <name type="scientific">marine sediment metagenome</name>
    <dbReference type="NCBI Taxonomy" id="412755"/>
    <lineage>
        <taxon>unclassified sequences</taxon>
        <taxon>metagenomes</taxon>
        <taxon>ecological metagenomes</taxon>
    </lineage>
</organism>
<evidence type="ECO:0000313" key="1">
    <source>
        <dbReference type="EMBL" id="GAG85241.1"/>
    </source>
</evidence>
<protein>
    <submittedName>
        <fullName evidence="1">Uncharacterized protein</fullName>
    </submittedName>
</protein>
<gene>
    <name evidence="1" type="ORF">S01H4_24392</name>
</gene>
<comment type="caution">
    <text evidence="1">The sequence shown here is derived from an EMBL/GenBank/DDBJ whole genome shotgun (WGS) entry which is preliminary data.</text>
</comment>
<dbReference type="AlphaFoldDB" id="X1CLY9"/>
<dbReference type="EMBL" id="BART01011448">
    <property type="protein sequence ID" value="GAG85241.1"/>
    <property type="molecule type" value="Genomic_DNA"/>
</dbReference>
<name>X1CLY9_9ZZZZ</name>
<sequence>MVNYKCKNCGYAGHNLVYQFTDYTYCVATNEEEPEYKSEMPSWVKINHFGDAEIGEPVGCPKCHVWGVSNFEEI</sequence>
<proteinExistence type="predicted"/>